<protein>
    <submittedName>
        <fullName evidence="1">Uncharacterized protein</fullName>
    </submittedName>
</protein>
<gene>
    <name evidence="1" type="ORF">HQ399_07280</name>
</gene>
<sequence>MSRTLEEILKSEPSTVVHKARKMADEQLIKIQLCRLLSHLDMDAIFETDTEIVNDLLDIKQLVESCGGRLNLFVHMPDGTHHGVKI</sequence>
<dbReference type="Proteomes" id="UP000679312">
    <property type="component" value="Chromosome"/>
</dbReference>
<accession>A0ABD7EM33</accession>
<name>A0ABD7EM33_AERJA</name>
<proteinExistence type="predicted"/>
<dbReference type="RefSeq" id="WP_215803316.1">
    <property type="nucleotide sequence ID" value="NZ_CP053881.1"/>
</dbReference>
<evidence type="ECO:0000313" key="1">
    <source>
        <dbReference type="EMBL" id="QWL62063.1"/>
    </source>
</evidence>
<dbReference type="AlphaFoldDB" id="A0ABD7EM33"/>
<evidence type="ECO:0000313" key="2">
    <source>
        <dbReference type="Proteomes" id="UP000679312"/>
    </source>
</evidence>
<reference evidence="1 2" key="1">
    <citation type="journal article" date="2021" name="Front. Microbiol.">
        <title>Prevalence and Genetic Analysis of Chromosomal mcr-3/7 in Aeromonas From U.S. Animal-Derived Samples.</title>
        <authorList>
            <person name="Wang Y."/>
            <person name="Hou N."/>
            <person name="Rasooly R."/>
            <person name="Gu Y."/>
            <person name="He X."/>
        </authorList>
    </citation>
    <scope>NUCLEOTIDE SEQUENCE [LARGE SCALE GENOMIC DNA]</scope>
    <source>
        <strain evidence="1 2">4608</strain>
    </source>
</reference>
<dbReference type="EMBL" id="CP053881">
    <property type="protein sequence ID" value="QWL62063.1"/>
    <property type="molecule type" value="Genomic_DNA"/>
</dbReference>
<organism evidence="1 2">
    <name type="scientific">Aeromonas jandaei</name>
    <dbReference type="NCBI Taxonomy" id="650"/>
    <lineage>
        <taxon>Bacteria</taxon>
        <taxon>Pseudomonadati</taxon>
        <taxon>Pseudomonadota</taxon>
        <taxon>Gammaproteobacteria</taxon>
        <taxon>Aeromonadales</taxon>
        <taxon>Aeromonadaceae</taxon>
        <taxon>Aeromonas</taxon>
    </lineage>
</organism>